<dbReference type="EMBL" id="JAPEQY010000014">
    <property type="protein sequence ID" value="MFO2479310.1"/>
    <property type="molecule type" value="Genomic_DNA"/>
</dbReference>
<evidence type="ECO:0000313" key="1">
    <source>
        <dbReference type="EMBL" id="MFO2479310.1"/>
    </source>
</evidence>
<accession>A0ACC7PI95</accession>
<comment type="caution">
    <text evidence="1">The sequence shown here is derived from an EMBL/GenBank/DDBJ whole genome shotgun (WGS) entry which is preliminary data.</text>
</comment>
<name>A0ACC7PI95_9PSED</name>
<reference evidence="1" key="1">
    <citation type="submission" date="2022-11" db="EMBL/GenBank/DDBJ databases">
        <title>Draft genome sequences of strains of Pseudomonas imrae sp. nov.</title>
        <authorList>
            <person name="Salva Serra F."/>
            <person name="Nimje P."/>
            <person name="Moore E.R.B."/>
            <person name="Marathe N.P."/>
        </authorList>
    </citation>
    <scope>NUCLEOTIDE SEQUENCE</scope>
    <source>
        <strain evidence="1">15FMM2</strain>
    </source>
</reference>
<sequence length="201" mass="22548">MKPGDYMFAKLKGFSADVDLLRKHFLEEVTKTEPILYKDNNVKYYGWAVTSRDGSIDDGVKRISGKTASVRGVTPTKVCSGYLLEVMDGLRDAGVAPYRARMMQLESEGEEMPFHIDATKETWRLHIPITTNPACFFEWQRDDGTIESVHLPADGSAWLVRVDVHHRAVNKNTGSASRVHLLMGCAEGLKTDMLSEPFIKI</sequence>
<organism evidence="1 2">
    <name type="scientific">Pseudomonas imrae</name>
    <dbReference type="NCBI Taxonomy" id="2992837"/>
    <lineage>
        <taxon>Bacteria</taxon>
        <taxon>Pseudomonadati</taxon>
        <taxon>Pseudomonadota</taxon>
        <taxon>Gammaproteobacteria</taxon>
        <taxon>Pseudomonadales</taxon>
        <taxon>Pseudomonadaceae</taxon>
        <taxon>Pseudomonas</taxon>
    </lineage>
</organism>
<proteinExistence type="predicted"/>
<gene>
    <name evidence="1" type="ORF">OOJ96_18050</name>
</gene>
<dbReference type="Proteomes" id="UP001637618">
    <property type="component" value="Unassembled WGS sequence"/>
</dbReference>
<evidence type="ECO:0000313" key="2">
    <source>
        <dbReference type="Proteomes" id="UP001637618"/>
    </source>
</evidence>
<keyword evidence="2" id="KW-1185">Reference proteome</keyword>
<protein>
    <submittedName>
        <fullName evidence="1">Aspartyl/asparaginyl beta-hydroxylase domain-containing protein</fullName>
    </submittedName>
</protein>